<dbReference type="Proteomes" id="UP000660611">
    <property type="component" value="Unassembled WGS sequence"/>
</dbReference>
<dbReference type="InterPro" id="IPR016024">
    <property type="entry name" value="ARM-type_fold"/>
</dbReference>
<comment type="caution">
    <text evidence="1">The sequence shown here is derived from an EMBL/GenBank/DDBJ whole genome shotgun (WGS) entry which is preliminary data.</text>
</comment>
<dbReference type="EMBL" id="BONQ01000126">
    <property type="protein sequence ID" value="GIG49982.1"/>
    <property type="molecule type" value="Genomic_DNA"/>
</dbReference>
<dbReference type="RefSeq" id="WP_203851635.1">
    <property type="nucleotide sequence ID" value="NZ_BAAAVW010000029.1"/>
</dbReference>
<protein>
    <submittedName>
        <fullName evidence="1">Uncharacterized protein</fullName>
    </submittedName>
</protein>
<reference evidence="1" key="1">
    <citation type="submission" date="2021-01" db="EMBL/GenBank/DDBJ databases">
        <title>Whole genome shotgun sequence of Dactylosporangium siamense NBRC 106093.</title>
        <authorList>
            <person name="Komaki H."/>
            <person name="Tamura T."/>
        </authorList>
    </citation>
    <scope>NUCLEOTIDE SEQUENCE</scope>
    <source>
        <strain evidence="1">NBRC 106093</strain>
    </source>
</reference>
<dbReference type="AlphaFoldDB" id="A0A919PUK1"/>
<evidence type="ECO:0000313" key="1">
    <source>
        <dbReference type="EMBL" id="GIG49982.1"/>
    </source>
</evidence>
<gene>
    <name evidence="1" type="ORF">Dsi01nite_080230</name>
</gene>
<keyword evidence="2" id="KW-1185">Reference proteome</keyword>
<accession>A0A919PUK1</accession>
<proteinExistence type="predicted"/>
<dbReference type="SUPFAM" id="SSF48371">
    <property type="entry name" value="ARM repeat"/>
    <property type="match status" value="1"/>
</dbReference>
<name>A0A919PUK1_9ACTN</name>
<evidence type="ECO:0000313" key="2">
    <source>
        <dbReference type="Proteomes" id="UP000660611"/>
    </source>
</evidence>
<sequence length="311" mass="34412">MAQGDWVPDERDLPWLTQFDVRTLVAGVPAGPLDVDDPVWETLRDNGLLPSEVRDAIEGVRGSGAADLDEALARLGWLVCGEGNTGASGAFVVPMLLRIAADTACRSRADVLQLVGDLSREFTMEMEMRPSMLWTMQPVPGYDAFGYFENWAVGAARLMVGRDTDLLVTMLDDDDPQVRGLAAYVLVTALPLDQGLIGMLRRRLAAETDAAVRMILVLCIAQHLRELDRVPEALAWSRAIWSDPASPVGIRLGGVIAWLNLTEEDVPQELRSVLDGLPMPAVNALSQQLPWIWWLNHHTDGITDWWQRLTR</sequence>
<organism evidence="1 2">
    <name type="scientific">Dactylosporangium siamense</name>
    <dbReference type="NCBI Taxonomy" id="685454"/>
    <lineage>
        <taxon>Bacteria</taxon>
        <taxon>Bacillati</taxon>
        <taxon>Actinomycetota</taxon>
        <taxon>Actinomycetes</taxon>
        <taxon>Micromonosporales</taxon>
        <taxon>Micromonosporaceae</taxon>
        <taxon>Dactylosporangium</taxon>
    </lineage>
</organism>